<sequence length="480" mass="53677">MASSVAVEASLSVPRLPDNLSDDEEIITGKVGPIDSDEEGAPRDTVEENGTGDQDEDDLFGDDDDDDEEIEVGQSLKMRQLSDEELDSGDDEGRADRVADGGFSYDEEAEQQTFNFMDADIARHPIPEPSDGELYLFKVPPFMSIEPTAFSLKNHQAPATDHHSKRPPSEHFSAFNTAMTTMRWRRSASNPSQLQSNARILRWSDGSLTLQLASEPLNQYDINGKMLAPPQIDPKLPTPTSRKNLPKKTEFKESHTYLVAPYEEANVMRVTNKFTTGLSVVPTATTKDSALEMLQSAMAAAANRGRDEKDQAISFITVDEDPEIARAREEHQFKERQRQARAREKSAMKAQERAAGRNRTERRPGFGLGSNELGDGPGRRGAGKSRGYRGYSSGEEDMRRGRTKEDEYDDEDDFIAASDEELEIVEDDDDDEGIMESPRRGRGNESPKRNRGAADDDDDEEVVVNRHKRRRVVEDDDEDE</sequence>
<evidence type="ECO:0008006" key="4">
    <source>
        <dbReference type="Google" id="ProtNLM"/>
    </source>
</evidence>
<comment type="caution">
    <text evidence="2">The sequence shown here is derived from an EMBL/GenBank/DDBJ whole genome shotgun (WGS) entry which is preliminary data.</text>
</comment>
<dbReference type="PANTHER" id="PTHR23146">
    <property type="entry name" value="LEO1 PROTEIN"/>
    <property type="match status" value="1"/>
</dbReference>
<feature type="compositionally biased region" description="Basic and acidic residues" evidence="1">
    <location>
        <begin position="330"/>
        <end position="364"/>
    </location>
</feature>
<dbReference type="GO" id="GO:0016593">
    <property type="term" value="C:Cdc73/Paf1 complex"/>
    <property type="evidence" value="ECO:0007669"/>
    <property type="project" value="InterPro"/>
</dbReference>
<gene>
    <name evidence="2" type="ORF">EJ04DRAFT_483579</name>
</gene>
<proteinExistence type="predicted"/>
<feature type="compositionally biased region" description="Basic and acidic residues" evidence="1">
    <location>
        <begin position="437"/>
        <end position="454"/>
    </location>
</feature>
<dbReference type="PANTHER" id="PTHR23146:SF0">
    <property type="entry name" value="RNA POLYMERASE-ASSOCIATED PROTEIN LEO1"/>
    <property type="match status" value="1"/>
</dbReference>
<feature type="region of interest" description="Disordered" evidence="1">
    <location>
        <begin position="229"/>
        <end position="248"/>
    </location>
</feature>
<dbReference type="EMBL" id="ML996102">
    <property type="protein sequence ID" value="KAF2740025.1"/>
    <property type="molecule type" value="Genomic_DNA"/>
</dbReference>
<dbReference type="InterPro" id="IPR007149">
    <property type="entry name" value="Leo1"/>
</dbReference>
<feature type="compositionally biased region" description="Acidic residues" evidence="1">
    <location>
        <begin position="53"/>
        <end position="71"/>
    </location>
</feature>
<dbReference type="Proteomes" id="UP000799444">
    <property type="component" value="Unassembled WGS sequence"/>
</dbReference>
<evidence type="ECO:0000313" key="3">
    <source>
        <dbReference type="Proteomes" id="UP000799444"/>
    </source>
</evidence>
<dbReference type="OrthoDB" id="20844at2759"/>
<feature type="region of interest" description="Disordered" evidence="1">
    <location>
        <begin position="1"/>
        <end position="99"/>
    </location>
</feature>
<feature type="compositionally biased region" description="Basic and acidic residues" evidence="1">
    <location>
        <begin position="396"/>
        <end position="405"/>
    </location>
</feature>
<feature type="compositionally biased region" description="Acidic residues" evidence="1">
    <location>
        <begin position="406"/>
        <end position="434"/>
    </location>
</feature>
<reference evidence="2" key="1">
    <citation type="journal article" date="2020" name="Stud. Mycol.">
        <title>101 Dothideomycetes genomes: a test case for predicting lifestyles and emergence of pathogens.</title>
        <authorList>
            <person name="Haridas S."/>
            <person name="Albert R."/>
            <person name="Binder M."/>
            <person name="Bloem J."/>
            <person name="Labutti K."/>
            <person name="Salamov A."/>
            <person name="Andreopoulos B."/>
            <person name="Baker S."/>
            <person name="Barry K."/>
            <person name="Bills G."/>
            <person name="Bluhm B."/>
            <person name="Cannon C."/>
            <person name="Castanera R."/>
            <person name="Culley D."/>
            <person name="Daum C."/>
            <person name="Ezra D."/>
            <person name="Gonzalez J."/>
            <person name="Henrissat B."/>
            <person name="Kuo A."/>
            <person name="Liang C."/>
            <person name="Lipzen A."/>
            <person name="Lutzoni F."/>
            <person name="Magnuson J."/>
            <person name="Mondo S."/>
            <person name="Nolan M."/>
            <person name="Ohm R."/>
            <person name="Pangilinan J."/>
            <person name="Park H.-J."/>
            <person name="Ramirez L."/>
            <person name="Alfaro M."/>
            <person name="Sun H."/>
            <person name="Tritt A."/>
            <person name="Yoshinaga Y."/>
            <person name="Zwiers L.-H."/>
            <person name="Turgeon B."/>
            <person name="Goodwin S."/>
            <person name="Spatafora J."/>
            <person name="Crous P."/>
            <person name="Grigoriev I."/>
        </authorList>
    </citation>
    <scope>NUCLEOTIDE SEQUENCE</scope>
    <source>
        <strain evidence="2">CBS 125425</strain>
    </source>
</reference>
<feature type="region of interest" description="Disordered" evidence="1">
    <location>
        <begin position="330"/>
        <end position="480"/>
    </location>
</feature>
<evidence type="ECO:0000256" key="1">
    <source>
        <dbReference type="SAM" id="MobiDB-lite"/>
    </source>
</evidence>
<dbReference type="Pfam" id="PF04004">
    <property type="entry name" value="Leo1"/>
    <property type="match status" value="1"/>
</dbReference>
<evidence type="ECO:0000313" key="2">
    <source>
        <dbReference type="EMBL" id="KAF2740025.1"/>
    </source>
</evidence>
<dbReference type="GO" id="GO:0006368">
    <property type="term" value="P:transcription elongation by RNA polymerase II"/>
    <property type="evidence" value="ECO:0007669"/>
    <property type="project" value="InterPro"/>
</dbReference>
<dbReference type="GO" id="GO:1990269">
    <property type="term" value="F:RNA polymerase II C-terminal domain phosphoserine binding"/>
    <property type="evidence" value="ECO:0007669"/>
    <property type="project" value="TreeGrafter"/>
</dbReference>
<keyword evidence="3" id="KW-1185">Reference proteome</keyword>
<accession>A0A9P4V902</accession>
<dbReference type="AlphaFoldDB" id="A0A9P4V902"/>
<name>A0A9P4V902_9PLEO</name>
<organism evidence="2 3">
    <name type="scientific">Polyplosphaeria fusca</name>
    <dbReference type="NCBI Taxonomy" id="682080"/>
    <lineage>
        <taxon>Eukaryota</taxon>
        <taxon>Fungi</taxon>
        <taxon>Dikarya</taxon>
        <taxon>Ascomycota</taxon>
        <taxon>Pezizomycotina</taxon>
        <taxon>Dothideomycetes</taxon>
        <taxon>Pleosporomycetidae</taxon>
        <taxon>Pleosporales</taxon>
        <taxon>Tetraplosphaeriaceae</taxon>
        <taxon>Polyplosphaeria</taxon>
    </lineage>
</organism>
<feature type="compositionally biased region" description="Low complexity" evidence="1">
    <location>
        <begin position="1"/>
        <end position="13"/>
    </location>
</feature>
<protein>
    <recommendedName>
        <fullName evidence="4">Leo1-like protein-domain-containing protein</fullName>
    </recommendedName>
</protein>
<dbReference type="GO" id="GO:0032968">
    <property type="term" value="P:positive regulation of transcription elongation by RNA polymerase II"/>
    <property type="evidence" value="ECO:0007669"/>
    <property type="project" value="TreeGrafter"/>
</dbReference>